<feature type="region of interest" description="Disordered" evidence="1">
    <location>
        <begin position="718"/>
        <end position="951"/>
    </location>
</feature>
<reference evidence="2 3" key="1">
    <citation type="submission" date="2024-04" db="EMBL/GenBank/DDBJ databases">
        <title>Tritrichomonas musculus Genome.</title>
        <authorList>
            <person name="Alves-Ferreira E."/>
            <person name="Grigg M."/>
            <person name="Lorenzi H."/>
            <person name="Galac M."/>
        </authorList>
    </citation>
    <scope>NUCLEOTIDE SEQUENCE [LARGE SCALE GENOMIC DNA]</scope>
    <source>
        <strain evidence="2 3">EAF2021</strain>
    </source>
</reference>
<feature type="compositionally biased region" description="Polar residues" evidence="1">
    <location>
        <begin position="1520"/>
        <end position="1543"/>
    </location>
</feature>
<evidence type="ECO:0000256" key="1">
    <source>
        <dbReference type="SAM" id="MobiDB-lite"/>
    </source>
</evidence>
<sequence length="1821" mass="214152">MLMKASPSPFIHYFQPKAKYQMDASTHGRRTDSFLAADPIIDEDGHANVNDFFNKVHRVSDFSESPAHQKLFPPTPKTEIEPQSILESQQNNDYQNDIIIEEEEEEGEPLLIESKIDSDLKSPRFNPVKDIPIEMTYFQKEDDIINPFKTPDQAKSKNIFSRQNREEEIKQFSIEMTPAVNDARENGNKIKIPINSPYKTPIHDQSSPSPVHPSPSPAKISPSPAKSLSTQISTEPSEKKFVNEATTPIQKKINASSSPGMPSSMNKISSKYTNQETTPIKVLSFAPSLKSMQENQKKNQNKLDSAKASPFLKSESAKPQTNTNMQIESDLTQFLKDRYNQNPVQKPIFITSRYNPNSNQDDIIKINKITMNKFGNSEDSKNDDQFEQFGMPISSNRQSDKNIKSTSMNFFERLKKRVKHSTSSSSDDENESYVHNEKEKEKEKTQNIISSENMLASNQALEKFAKRRQKYISKENESIKEKYSNIGNYEFPNESDFYQTTNVTLPQITKNPQPNETDGNKIDNSGFLSNHQKKFTKPGKLNFLNRNNRAHSSTSTSSSDDDEPLKMNSSNTNSQESIDLSKQESLKGSARNNKVKKANNDDNFDSDEYDFSPSFTQNQQDMQSADPQYNQQFVQQGRNQINKQRKTHLDQQKRQKQLQEQQSDLQYQQQFAHQNQQYQSQSDHQYHQNEYQQQHNQQLQYQSDLETQYLPQAQYQPQLDPQYPQQPQYQPQLDPQYPQQPQYQPQLDPQYPQQPQYQPQIDPQYPQQPQYQPQLDPQYPQQPQYQPQLDPQYPQQPQYQPQLDPQYPQQPQYQPQLDPQYPQQPQYQPQLDPQYPQQPQYQPQLDPQYPQQPQYQPQLDPQYPQQPQYQPQLDPQYPQQPQYQPQLDPQYQQQPQYQPQLDPQYQQQPQYQPQLDPQYQQQPQNQPRTEEHYQQQNQLQPDQYHEEKQQIEVQKQNEDYLNNEEHPDDDRIKFNSEEQKQNLEKKEIKLQHVFKTQIDEAPVFKPNKQIIQFPSFPKTENMRLNSSNQNQYDTKNSRTVLNYPERTFRGPETITNGIFSFDIEKTCMNTDKNDNLSESGRDKENDVSINQRFGTELLELIKTPKSILKKDNNNDANNFTTPVKTVKIIKPEDNTFFPQLPISPAPDVNQMRTPKTVEIQKENEEESSDDILFKDIDLGIQNFDQVFQHDMNEIENETYLFSGLNNASSFSSTDDEDVKNDLHDTSAKITNDSYSTPVRKKLTLAEMEQNSIKKVRHHRHRHHSQQKSEQDQEEEQRRAQYEEMKLKEEEERRREEEEEKEEKRRREEEERRRKEEEERRRKEEEERKREEEEERRRKEEEEEEEERKREEEEEKRRREEEEEERKRKEEEEKRRREEEEEERKREEEEERKRKEEEEEKRRREEEEEERKRKEEEEKRKREEEEEEEKRRREGGEEEIRQKQIQEEEKQNLETIHEAEESNTKKKRRKKGRHHVQENNFNEEAPLMNENITEISQPISFEEMHNNSFPNYSFPDRESNDSANLNSSPSMNAGTSVIDVSTFQPLPSPSPPLSSLSPSQFPADSFHSLPSLPSSAHQSDNDELEEPMQSQENDLNSNSAKISKSVKKASRKGKNVVNSPPEAVFDPESDDLPIALRRTKRPRTQPLRYWMNEKIIYKPAPNGCLTQYAVQTDLQNSDEIDPLLPSNVETIENIIEESQKLKIEKEKKKKSSLKNDSEVIPRRIIPGIENPESSIISFKGIEKRSLKSNEIEILPQKSLDLDATKNKIVVVFSQGDSGQIEYKNGNKWKIRAGGQAYICKGDSAVITNLGKQNSIHLFVICN</sequence>
<dbReference type="EMBL" id="JAPFFF010000006">
    <property type="protein sequence ID" value="KAK8886957.1"/>
    <property type="molecule type" value="Genomic_DNA"/>
</dbReference>
<feature type="compositionally biased region" description="Low complexity" evidence="1">
    <location>
        <begin position="658"/>
        <end position="698"/>
    </location>
</feature>
<feature type="region of interest" description="Disordered" evidence="1">
    <location>
        <begin position="415"/>
        <end position="451"/>
    </location>
</feature>
<feature type="compositionally biased region" description="Basic and acidic residues" evidence="1">
    <location>
        <begin position="1346"/>
        <end position="1463"/>
    </location>
</feature>
<name>A0ABR2K754_9EUKA</name>
<feature type="compositionally biased region" description="Basic residues" evidence="1">
    <location>
        <begin position="1464"/>
        <end position="1473"/>
    </location>
</feature>
<feature type="compositionally biased region" description="Basic and acidic residues" evidence="1">
    <location>
        <begin position="432"/>
        <end position="445"/>
    </location>
</feature>
<evidence type="ECO:0000313" key="3">
    <source>
        <dbReference type="Proteomes" id="UP001470230"/>
    </source>
</evidence>
<protein>
    <recommendedName>
        <fullName evidence="4">Mif2/CENP-C cupin domain-containing protein</fullName>
    </recommendedName>
</protein>
<comment type="caution">
    <text evidence="2">The sequence shown here is derived from an EMBL/GenBank/DDBJ whole genome shotgun (WGS) entry which is preliminary data.</text>
</comment>
<feature type="compositionally biased region" description="Polar residues" evidence="1">
    <location>
        <begin position="507"/>
        <end position="530"/>
    </location>
</feature>
<dbReference type="Proteomes" id="UP001470230">
    <property type="component" value="Unassembled WGS sequence"/>
</dbReference>
<accession>A0ABR2K754</accession>
<evidence type="ECO:0008006" key="4">
    <source>
        <dbReference type="Google" id="ProtNLM"/>
    </source>
</evidence>
<keyword evidence="3" id="KW-1185">Reference proteome</keyword>
<feature type="compositionally biased region" description="Basic residues" evidence="1">
    <location>
        <begin position="1603"/>
        <end position="1613"/>
    </location>
</feature>
<proteinExistence type="predicted"/>
<feature type="compositionally biased region" description="Basic and acidic residues" evidence="1">
    <location>
        <begin position="1266"/>
        <end position="1339"/>
    </location>
</feature>
<feature type="compositionally biased region" description="Polar residues" evidence="1">
    <location>
        <begin position="244"/>
        <end position="273"/>
    </location>
</feature>
<feature type="compositionally biased region" description="Polar residues" evidence="1">
    <location>
        <begin position="1489"/>
        <end position="1498"/>
    </location>
</feature>
<feature type="compositionally biased region" description="Low complexity" evidence="1">
    <location>
        <begin position="217"/>
        <end position="227"/>
    </location>
</feature>
<feature type="compositionally biased region" description="Basic residues" evidence="1">
    <location>
        <begin position="1253"/>
        <end position="1265"/>
    </location>
</feature>
<evidence type="ECO:0000313" key="2">
    <source>
        <dbReference type="EMBL" id="KAK8886957.1"/>
    </source>
</evidence>
<gene>
    <name evidence="2" type="ORF">M9Y10_037992</name>
</gene>
<feature type="region of interest" description="Disordered" evidence="1">
    <location>
        <begin position="182"/>
        <end position="273"/>
    </location>
</feature>
<feature type="compositionally biased region" description="Low complexity" evidence="1">
    <location>
        <begin position="718"/>
        <end position="927"/>
    </location>
</feature>
<feature type="compositionally biased region" description="Polar residues" evidence="1">
    <location>
        <begin position="613"/>
        <end position="627"/>
    </location>
</feature>
<feature type="region of interest" description="Disordered" evidence="1">
    <location>
        <begin position="291"/>
        <end position="323"/>
    </location>
</feature>
<feature type="region of interest" description="Disordered" evidence="1">
    <location>
        <begin position="1251"/>
        <end position="1623"/>
    </location>
</feature>
<feature type="region of interest" description="Disordered" evidence="1">
    <location>
        <begin position="507"/>
        <end position="627"/>
    </location>
</feature>
<feature type="region of interest" description="Disordered" evidence="1">
    <location>
        <begin position="644"/>
        <end position="698"/>
    </location>
</feature>
<feature type="compositionally biased region" description="Polar residues" evidence="1">
    <location>
        <begin position="567"/>
        <end position="578"/>
    </location>
</feature>
<organism evidence="2 3">
    <name type="scientific">Tritrichomonas musculus</name>
    <dbReference type="NCBI Taxonomy" id="1915356"/>
    <lineage>
        <taxon>Eukaryota</taxon>
        <taxon>Metamonada</taxon>
        <taxon>Parabasalia</taxon>
        <taxon>Tritrichomonadida</taxon>
        <taxon>Tritrichomonadidae</taxon>
        <taxon>Tritrichomonas</taxon>
    </lineage>
</organism>